<reference evidence="4" key="1">
    <citation type="submission" date="2025-08" db="UniProtKB">
        <authorList>
            <consortium name="RefSeq"/>
        </authorList>
    </citation>
    <scope>IDENTIFICATION</scope>
</reference>
<dbReference type="InterPro" id="IPR004902">
    <property type="entry name" value="Rhabdo_ncap_2"/>
</dbReference>
<dbReference type="AlphaFoldDB" id="A0A3Q0INJ9"/>
<dbReference type="Proteomes" id="UP000079169">
    <property type="component" value="Unplaced"/>
</dbReference>
<name>A0A3Q0INJ9_DIACI</name>
<dbReference type="GeneID" id="108254595"/>
<dbReference type="RefSeq" id="XP_026675880.1">
    <property type="nucleotide sequence ID" value="XM_026820079.1"/>
</dbReference>
<evidence type="ECO:0000313" key="3">
    <source>
        <dbReference type="Proteomes" id="UP000079169"/>
    </source>
</evidence>
<dbReference type="Pfam" id="PF03216">
    <property type="entry name" value="Rhabdo_ncap_2"/>
    <property type="match status" value="1"/>
</dbReference>
<proteinExistence type="predicted"/>
<accession>A0A3Q0INJ9</accession>
<organism evidence="3 4">
    <name type="scientific">Diaphorina citri</name>
    <name type="common">Asian citrus psyllid</name>
    <dbReference type="NCBI Taxonomy" id="121845"/>
    <lineage>
        <taxon>Eukaryota</taxon>
        <taxon>Metazoa</taxon>
        <taxon>Ecdysozoa</taxon>
        <taxon>Arthropoda</taxon>
        <taxon>Hexapoda</taxon>
        <taxon>Insecta</taxon>
        <taxon>Pterygota</taxon>
        <taxon>Neoptera</taxon>
        <taxon>Paraneoptera</taxon>
        <taxon>Hemiptera</taxon>
        <taxon>Sternorrhyncha</taxon>
        <taxon>Psylloidea</taxon>
        <taxon>Psyllidae</taxon>
        <taxon>Diaphorininae</taxon>
        <taxon>Diaphorina</taxon>
    </lineage>
</organism>
<evidence type="ECO:0000256" key="1">
    <source>
        <dbReference type="ARBA" id="ARBA00004328"/>
    </source>
</evidence>
<keyword evidence="3" id="KW-1185">Reference proteome</keyword>
<evidence type="ECO:0000256" key="2">
    <source>
        <dbReference type="SAM" id="Coils"/>
    </source>
</evidence>
<gene>
    <name evidence="4" type="primary">LOC108254595</name>
</gene>
<evidence type="ECO:0000313" key="4">
    <source>
        <dbReference type="RefSeq" id="XP_026675880.1"/>
    </source>
</evidence>
<protein>
    <submittedName>
        <fullName evidence="4">Uncharacterized protein LOC108254595 isoform X2</fullName>
    </submittedName>
</protein>
<feature type="coiled-coil region" evidence="2">
    <location>
        <begin position="144"/>
        <end position="171"/>
    </location>
</feature>
<comment type="subcellular location">
    <subcellularLocation>
        <location evidence="1">Virion</location>
    </subcellularLocation>
</comment>
<sequence>MDPHNSESAKRALAELAVNQDKLRSMFLRIDFSVAKDATSPSPTDWTTDDFKTALNNAKFQTNPPSSLVKKYCRKFLNCFFDPSLLEPKIFKAILAGMSHPTDPNQPLMKNCSHPSAPAIEPIEGDVPLVSGAIVQAWAPFNENEEQSGTLSELNKMIEELNLMLENESKLKGAINFLGFYILHCIRLSVKDEASVCGIIRGKILSKFKSFYPDFNGVTSIGIPTKRSIKKIKLMYSKTAPAIVGLIPLLIQVTEGEDAIASEVFRSGCMISLSCVGLGAISWFIKAFGEDMNTETADLIRNISDSKSYNEYMKVINFLGKLETNAKPGWKWCRLISEGALLDLSTRNNINMAAVCACISAKDLEESRMYMSLPQFDTAKTTLKNEAVNVGDHVRRMREAEGQGF</sequence>
<keyword evidence="2" id="KW-0175">Coiled coil</keyword>